<dbReference type="HAMAP" id="MF_00020">
    <property type="entry name" value="Acetate_kinase"/>
    <property type="match status" value="1"/>
</dbReference>
<feature type="site" description="Transition state stabilizer" evidence="6">
    <location>
        <position position="245"/>
    </location>
</feature>
<name>A0ABS1JEF9_9BACL</name>
<dbReference type="PROSITE" id="PS01075">
    <property type="entry name" value="ACETATE_KINASE_1"/>
    <property type="match status" value="1"/>
</dbReference>
<evidence type="ECO:0000256" key="1">
    <source>
        <dbReference type="ARBA" id="ARBA00008748"/>
    </source>
</evidence>
<dbReference type="PROSITE" id="PS01076">
    <property type="entry name" value="ACETATE_KINASE_2"/>
    <property type="match status" value="1"/>
</dbReference>
<protein>
    <recommendedName>
        <fullName evidence="6">Acetate kinase</fullName>
        <ecNumber evidence="6">2.7.2.1</ecNumber>
    </recommendedName>
    <alternativeName>
        <fullName evidence="6">Acetokinase</fullName>
    </alternativeName>
</protein>
<dbReference type="InterPro" id="IPR000890">
    <property type="entry name" value="Aliphatic_acid_kin_short-chain"/>
</dbReference>
<feature type="binding site" evidence="6">
    <location>
        <begin position="212"/>
        <end position="216"/>
    </location>
    <ligand>
        <name>ATP</name>
        <dbReference type="ChEBI" id="CHEBI:30616"/>
    </ligand>
</feature>
<dbReference type="NCBIfam" id="TIGR00016">
    <property type="entry name" value="ackA"/>
    <property type="match status" value="1"/>
</dbReference>
<comment type="catalytic activity">
    <reaction evidence="6">
        <text>acetate + ATP = acetyl phosphate + ADP</text>
        <dbReference type="Rhea" id="RHEA:11352"/>
        <dbReference type="ChEBI" id="CHEBI:22191"/>
        <dbReference type="ChEBI" id="CHEBI:30089"/>
        <dbReference type="ChEBI" id="CHEBI:30616"/>
        <dbReference type="ChEBI" id="CHEBI:456216"/>
        <dbReference type="EC" id="2.7.2.1"/>
    </reaction>
</comment>
<keyword evidence="9" id="KW-1185">Reference proteome</keyword>
<comment type="function">
    <text evidence="6">Catalyzes the formation of acetyl phosphate from acetate and ATP. Can also catalyze the reverse reaction.</text>
</comment>
<dbReference type="CDD" id="cd24010">
    <property type="entry name" value="ASKHA_NBD_AcK_PK"/>
    <property type="match status" value="1"/>
</dbReference>
<dbReference type="PANTHER" id="PTHR21060:SF15">
    <property type="entry name" value="ACETATE KINASE-RELATED"/>
    <property type="match status" value="1"/>
</dbReference>
<gene>
    <name evidence="6" type="primary">ackA</name>
    <name evidence="8" type="ORF">JJB07_18455</name>
</gene>
<feature type="binding site" evidence="6">
    <location>
        <position position="14"/>
    </location>
    <ligand>
        <name>ATP</name>
        <dbReference type="ChEBI" id="CHEBI:30616"/>
    </ligand>
</feature>
<feature type="binding site" evidence="6">
    <location>
        <begin position="287"/>
        <end position="289"/>
    </location>
    <ligand>
        <name>ATP</name>
        <dbReference type="ChEBI" id="CHEBI:30616"/>
    </ligand>
</feature>
<comment type="caution">
    <text evidence="8">The sequence shown here is derived from an EMBL/GenBank/DDBJ whole genome shotgun (WGS) entry which is preliminary data.</text>
</comment>
<keyword evidence="6" id="KW-0479">Metal-binding</keyword>
<dbReference type="GO" id="GO:0016301">
    <property type="term" value="F:kinase activity"/>
    <property type="evidence" value="ECO:0007669"/>
    <property type="project" value="UniProtKB-KW"/>
</dbReference>
<dbReference type="Gene3D" id="3.30.420.40">
    <property type="match status" value="2"/>
</dbReference>
<dbReference type="Pfam" id="PF00871">
    <property type="entry name" value="Acetate_kinase"/>
    <property type="match status" value="1"/>
</dbReference>
<comment type="subcellular location">
    <subcellularLocation>
        <location evidence="6">Cytoplasm</location>
    </subcellularLocation>
</comment>
<feature type="site" description="Transition state stabilizer" evidence="6">
    <location>
        <position position="184"/>
    </location>
</feature>
<keyword evidence="6" id="KW-0460">Magnesium</keyword>
<dbReference type="PANTHER" id="PTHR21060">
    <property type="entry name" value="ACETATE KINASE"/>
    <property type="match status" value="1"/>
</dbReference>
<dbReference type="Proteomes" id="UP000602284">
    <property type="component" value="Unassembled WGS sequence"/>
</dbReference>
<comment type="similarity">
    <text evidence="1 6 7">Belongs to the acetokinase family.</text>
</comment>
<feature type="active site" description="Proton donor/acceptor" evidence="6">
    <location>
        <position position="152"/>
    </location>
</feature>
<keyword evidence="3 6" id="KW-0547">Nucleotide-binding</keyword>
<feature type="binding site" evidence="6">
    <location>
        <position position="95"/>
    </location>
    <ligand>
        <name>substrate</name>
    </ligand>
</feature>
<organism evidence="8 9">
    <name type="scientific">Tumebacillus amylolyticus</name>
    <dbReference type="NCBI Taxonomy" id="2801339"/>
    <lineage>
        <taxon>Bacteria</taxon>
        <taxon>Bacillati</taxon>
        <taxon>Bacillota</taxon>
        <taxon>Bacilli</taxon>
        <taxon>Bacillales</taxon>
        <taxon>Alicyclobacillaceae</taxon>
        <taxon>Tumebacillus</taxon>
    </lineage>
</organism>
<dbReference type="SUPFAM" id="SSF53067">
    <property type="entry name" value="Actin-like ATPase domain"/>
    <property type="match status" value="2"/>
</dbReference>
<comment type="pathway">
    <text evidence="6">Metabolic intermediate biosynthesis; acetyl-CoA biosynthesis; acetyl-CoA from acetate: step 1/2.</text>
</comment>
<proteinExistence type="inferred from homology"/>
<evidence type="ECO:0000256" key="6">
    <source>
        <dbReference type="HAMAP-Rule" id="MF_00020"/>
    </source>
</evidence>
<dbReference type="PIRSF" id="PIRSF000722">
    <property type="entry name" value="Acetate_prop_kin"/>
    <property type="match status" value="1"/>
</dbReference>
<dbReference type="InterPro" id="IPR023865">
    <property type="entry name" value="Aliphatic_acid_kinase_CS"/>
</dbReference>
<dbReference type="EC" id="2.7.2.1" evidence="6"/>
<feature type="binding site" evidence="6">
    <location>
        <begin position="335"/>
        <end position="339"/>
    </location>
    <ligand>
        <name>ATP</name>
        <dbReference type="ChEBI" id="CHEBI:30616"/>
    </ligand>
</feature>
<evidence type="ECO:0000256" key="4">
    <source>
        <dbReference type="ARBA" id="ARBA00022777"/>
    </source>
</evidence>
<keyword evidence="5 6" id="KW-0067">ATP-binding</keyword>
<accession>A0ABS1JEF9</accession>
<evidence type="ECO:0000313" key="9">
    <source>
        <dbReference type="Proteomes" id="UP000602284"/>
    </source>
</evidence>
<reference evidence="8 9" key="1">
    <citation type="submission" date="2021-01" db="EMBL/GenBank/DDBJ databases">
        <title>Tumebacillus sp. strain ITR2 16S ribosomal RNA gene Genome sequencing and assembly.</title>
        <authorList>
            <person name="Kang M."/>
        </authorList>
    </citation>
    <scope>NUCLEOTIDE SEQUENCE [LARGE SCALE GENOMIC DNA]</scope>
    <source>
        <strain evidence="8 9">ITR2</strain>
    </source>
</reference>
<dbReference type="EMBL" id="JAEQNB010000006">
    <property type="protein sequence ID" value="MBL0388590.1"/>
    <property type="molecule type" value="Genomic_DNA"/>
</dbReference>
<evidence type="ECO:0000256" key="2">
    <source>
        <dbReference type="ARBA" id="ARBA00022679"/>
    </source>
</evidence>
<dbReference type="InterPro" id="IPR004372">
    <property type="entry name" value="Ac/propionate_kinase"/>
</dbReference>
<comment type="cofactor">
    <cofactor evidence="6">
        <name>Mg(2+)</name>
        <dbReference type="ChEBI" id="CHEBI:18420"/>
    </cofactor>
    <cofactor evidence="6">
        <name>Mn(2+)</name>
        <dbReference type="ChEBI" id="CHEBI:29035"/>
    </cofactor>
    <text evidence="6">Mg(2+). Can also accept Mn(2+).</text>
</comment>
<dbReference type="PRINTS" id="PR00471">
    <property type="entry name" value="ACETATEKNASE"/>
</dbReference>
<evidence type="ECO:0000256" key="3">
    <source>
        <dbReference type="ARBA" id="ARBA00022741"/>
    </source>
</evidence>
<evidence type="ECO:0000256" key="5">
    <source>
        <dbReference type="ARBA" id="ARBA00022840"/>
    </source>
</evidence>
<keyword evidence="6" id="KW-0963">Cytoplasm</keyword>
<keyword evidence="2 6" id="KW-0808">Transferase</keyword>
<evidence type="ECO:0000256" key="7">
    <source>
        <dbReference type="RuleBase" id="RU003835"/>
    </source>
</evidence>
<keyword evidence="4 6" id="KW-0418">Kinase</keyword>
<feature type="binding site" evidence="6">
    <location>
        <position position="388"/>
    </location>
    <ligand>
        <name>Mg(2+)</name>
        <dbReference type="ChEBI" id="CHEBI:18420"/>
    </ligand>
</feature>
<evidence type="ECO:0000313" key="8">
    <source>
        <dbReference type="EMBL" id="MBL0388590.1"/>
    </source>
</evidence>
<comment type="subunit">
    <text evidence="6">Homodimer.</text>
</comment>
<dbReference type="InterPro" id="IPR043129">
    <property type="entry name" value="ATPase_NBD"/>
</dbReference>
<sequence length="408" mass="44945">MNVLVLNCGSSSLKYQLFRMPEEKVLIRGGIEKIGSDDAQHFYKAEGQDGQGSHEGTSTSEILDHREALRQVLHVVTRESGVLQSVNEISAVGHRVVHGGEQFALSTFLTDEVKHAIRDNVELAPLHNPANLQGIEAMEDVLPGVKQVAVFDTAFHQSMPPEHYLYPIPYVLYKRHKVRRYGFHGTSHRYVSSRVPFLVHRDLMNLKVISCHIGNGASVTAIQNGRSIDTSMGMTPLEGVMMGTRSGDIDPSIQGYVTAKEELTQEDFASMLNKHSGLFGISGLSGDMRKITEARAKGSARSALAFDMYEYRIRKYIGAYVAAMNGVDVLLFTAGVGENSPLLRRKICDHLTYLGLEIDVQANDTGKGERIISTSASRVTVCVIPTNEELMIARDTQLLVSGLESWGK</sequence>
<dbReference type="RefSeq" id="WP_201637551.1">
    <property type="nucleotide sequence ID" value="NZ_JAEQNB010000006.1"/>
</dbReference>
<feature type="binding site" evidence="6">
    <location>
        <position position="7"/>
    </location>
    <ligand>
        <name>Mg(2+)</name>
        <dbReference type="ChEBI" id="CHEBI:18420"/>
    </ligand>
</feature>